<evidence type="ECO:0000313" key="2">
    <source>
        <dbReference type="Proteomes" id="UP000231019"/>
    </source>
</evidence>
<name>A0A2M7GBN9_9BACT</name>
<dbReference type="EMBL" id="PFFQ01000003">
    <property type="protein sequence ID" value="PIW19605.1"/>
    <property type="molecule type" value="Genomic_DNA"/>
</dbReference>
<proteinExistence type="predicted"/>
<reference evidence="1 2" key="1">
    <citation type="submission" date="2017-09" db="EMBL/GenBank/DDBJ databases">
        <title>Depth-based differentiation of microbial function through sediment-hosted aquifers and enrichment of novel symbionts in the deep terrestrial subsurface.</title>
        <authorList>
            <person name="Probst A.J."/>
            <person name="Ladd B."/>
            <person name="Jarett J.K."/>
            <person name="Geller-Mcgrath D.E."/>
            <person name="Sieber C.M."/>
            <person name="Emerson J.B."/>
            <person name="Anantharaman K."/>
            <person name="Thomas B.C."/>
            <person name="Malmstrom R."/>
            <person name="Stieglmeier M."/>
            <person name="Klingl A."/>
            <person name="Woyke T."/>
            <person name="Ryan C.M."/>
            <person name="Banfield J.F."/>
        </authorList>
    </citation>
    <scope>NUCLEOTIDE SEQUENCE [LARGE SCALE GENOMIC DNA]</scope>
    <source>
        <strain evidence="1">CG17_big_fil_post_rev_8_21_14_2_50_48_46</strain>
    </source>
</reference>
<gene>
    <name evidence="1" type="ORF">COW36_00215</name>
</gene>
<accession>A0A2M7GBN9</accession>
<protein>
    <submittedName>
        <fullName evidence="1">Uncharacterized protein</fullName>
    </submittedName>
</protein>
<sequence>MNMNIVKYKELKSICNYDQRGYNSRIVIEYRYVKDWEIQTVYLSINDIDYLALSLQGWFNTMDFVVSNSYRIWSQSLDKISINKDNFGKIFSNTHVTQNFESFCNIINDKKYLMNYSVDYLSFKEMISLNPFVFDNLSTRNKIKIIFNENKSFINELLISGKINKFEISKIDSPPPFKVSELNKLSQEYCFYFKPYNMPISKYELSREANTYWQKIR</sequence>
<dbReference type="AlphaFoldDB" id="A0A2M7GBN9"/>
<comment type="caution">
    <text evidence="1">The sequence shown here is derived from an EMBL/GenBank/DDBJ whole genome shotgun (WGS) entry which is preliminary data.</text>
</comment>
<evidence type="ECO:0000313" key="1">
    <source>
        <dbReference type="EMBL" id="PIW19605.1"/>
    </source>
</evidence>
<organism evidence="1 2">
    <name type="scientific">bacterium (Candidatus Blackallbacteria) CG17_big_fil_post_rev_8_21_14_2_50_48_46</name>
    <dbReference type="NCBI Taxonomy" id="2014261"/>
    <lineage>
        <taxon>Bacteria</taxon>
        <taxon>Candidatus Blackallbacteria</taxon>
    </lineage>
</organism>
<dbReference type="Proteomes" id="UP000231019">
    <property type="component" value="Unassembled WGS sequence"/>
</dbReference>